<feature type="non-terminal residue" evidence="1">
    <location>
        <position position="160"/>
    </location>
</feature>
<keyword evidence="2" id="KW-1185">Reference proteome</keyword>
<dbReference type="AlphaFoldDB" id="A0A0L6UEA0"/>
<dbReference type="OrthoDB" id="2273864at2759"/>
<evidence type="ECO:0000313" key="1">
    <source>
        <dbReference type="EMBL" id="KNZ46873.1"/>
    </source>
</evidence>
<protein>
    <submittedName>
        <fullName evidence="1">Uncharacterized protein</fullName>
    </submittedName>
</protein>
<evidence type="ECO:0000313" key="2">
    <source>
        <dbReference type="Proteomes" id="UP000037035"/>
    </source>
</evidence>
<proteinExistence type="predicted"/>
<name>A0A0L6UEA0_9BASI</name>
<dbReference type="VEuPathDB" id="FungiDB:VP01_687g3"/>
<sequence>MANFLANGNVSSGRKLVLINSAAGPSPTGANGPESNVSAPQRPSIFPFVLFGASQSSRSMVNQQFFLLGDDSHLWGQVFKVECHIGKYNTQFSSLVYLVEDVEADHIKKYIDRLSPRIIQKVMRKEWCSEKNLVNKTELASQVAADINILASFPSVSATV</sequence>
<accession>A0A0L6UEA0</accession>
<gene>
    <name evidence="1" type="ORF">VP01_687g3</name>
</gene>
<dbReference type="Proteomes" id="UP000037035">
    <property type="component" value="Unassembled WGS sequence"/>
</dbReference>
<dbReference type="EMBL" id="LAVV01012249">
    <property type="protein sequence ID" value="KNZ46873.1"/>
    <property type="molecule type" value="Genomic_DNA"/>
</dbReference>
<organism evidence="1 2">
    <name type="scientific">Puccinia sorghi</name>
    <dbReference type="NCBI Taxonomy" id="27349"/>
    <lineage>
        <taxon>Eukaryota</taxon>
        <taxon>Fungi</taxon>
        <taxon>Dikarya</taxon>
        <taxon>Basidiomycota</taxon>
        <taxon>Pucciniomycotina</taxon>
        <taxon>Pucciniomycetes</taxon>
        <taxon>Pucciniales</taxon>
        <taxon>Pucciniaceae</taxon>
        <taxon>Puccinia</taxon>
    </lineage>
</organism>
<reference evidence="1 2" key="1">
    <citation type="submission" date="2015-08" db="EMBL/GenBank/DDBJ databases">
        <title>Next Generation Sequencing and Analysis of the Genome of Puccinia sorghi L Schw, the Causal Agent of Maize Common Rust.</title>
        <authorList>
            <person name="Rochi L."/>
            <person name="Burguener G."/>
            <person name="Darino M."/>
            <person name="Turjanski A."/>
            <person name="Kreff E."/>
            <person name="Dieguez M.J."/>
            <person name="Sacco F."/>
        </authorList>
    </citation>
    <scope>NUCLEOTIDE SEQUENCE [LARGE SCALE GENOMIC DNA]</scope>
    <source>
        <strain evidence="1 2">RO10H11247</strain>
    </source>
</reference>
<comment type="caution">
    <text evidence="1">The sequence shown here is derived from an EMBL/GenBank/DDBJ whole genome shotgun (WGS) entry which is preliminary data.</text>
</comment>